<comment type="caution">
    <text evidence="1">The sequence shown here is derived from an EMBL/GenBank/DDBJ whole genome shotgun (WGS) entry which is preliminary data.</text>
</comment>
<keyword evidence="2" id="KW-1185">Reference proteome</keyword>
<evidence type="ECO:0000313" key="1">
    <source>
        <dbReference type="EMBL" id="CAK9056660.1"/>
    </source>
</evidence>
<dbReference type="InterPro" id="IPR052789">
    <property type="entry name" value="SSUH2_homolog"/>
</dbReference>
<gene>
    <name evidence="1" type="ORF">SCF082_LOCUS30512</name>
</gene>
<name>A0ABP0N323_9DINO</name>
<evidence type="ECO:0000313" key="2">
    <source>
        <dbReference type="Proteomes" id="UP001642464"/>
    </source>
</evidence>
<dbReference type="InterPro" id="IPR011990">
    <property type="entry name" value="TPR-like_helical_dom_sf"/>
</dbReference>
<proteinExistence type="predicted"/>
<dbReference type="Proteomes" id="UP001642464">
    <property type="component" value="Unassembled WGS sequence"/>
</dbReference>
<dbReference type="PANTHER" id="PTHR48465:SF1">
    <property type="entry name" value="PROTEIN SSUH2 HOMOLOG"/>
    <property type="match status" value="1"/>
</dbReference>
<protein>
    <submittedName>
        <fullName evidence="1">Protein SSUH2 homolog (Protein ssu-2 homolog)</fullName>
    </submittedName>
</protein>
<reference evidence="1 2" key="1">
    <citation type="submission" date="2024-02" db="EMBL/GenBank/DDBJ databases">
        <authorList>
            <person name="Chen Y."/>
            <person name="Shah S."/>
            <person name="Dougan E. K."/>
            <person name="Thang M."/>
            <person name="Chan C."/>
        </authorList>
    </citation>
    <scope>NUCLEOTIDE SEQUENCE [LARGE SCALE GENOMIC DNA]</scope>
</reference>
<dbReference type="Gene3D" id="1.25.40.10">
    <property type="entry name" value="Tetratricopeptide repeat domain"/>
    <property type="match status" value="1"/>
</dbReference>
<accession>A0ABP0N323</accession>
<organism evidence="1 2">
    <name type="scientific">Durusdinium trenchii</name>
    <dbReference type="NCBI Taxonomy" id="1381693"/>
    <lineage>
        <taxon>Eukaryota</taxon>
        <taxon>Sar</taxon>
        <taxon>Alveolata</taxon>
        <taxon>Dinophyceae</taxon>
        <taxon>Suessiales</taxon>
        <taxon>Symbiodiniaceae</taxon>
        <taxon>Durusdinium</taxon>
    </lineage>
</organism>
<sequence>MAVLREYNQAIAKKRDQWLEACLLLHGLIEESPKEDRLEEAVTEKARDVVPGPLQTHLVRRVVSPEDVLRSFFFDDWKVRFEDNEAIFLYKGMVVSYHGFAWEGTAWALAAAVRRGRLQQPRDQLRKGATVATGLLRQSPSASLRCPVVTYNATLSALGGAAAPGALWRRAVQVLRELEGHAVRAQVISFNSVINAVHRWEHALDLLTLPPQRALRPSAVSYGSAADRCAAGSVAGGGDGSGWAWALTVLSEAREGNGSAPSMWNIQVKQMKNFEESKKYYTDVVAKCGKCTGTGKLSCEPCNGQGWSWCKDCRGEKWMWCPQCDGRAFKDTKGKGKGRPASETIDHCDHCRSTGFVSCRLCEGWGWKDCKKCHHGTVSCKKCDGYGDVVNYQQLTVQHSNIVLERKLDESGSSPTMSELREAQGSSKFFKAKVLESGEVVKEISVQRLKELVNQLLKEAQTKNKGGQLHFQQLMVKSLPACRVDAVYGNKAFQYLVYGEEMRVNAEDYPQQCCCSLQ</sequence>
<dbReference type="PANTHER" id="PTHR48465">
    <property type="entry name" value="PROTEIN SSUH2 HOMOLOG"/>
    <property type="match status" value="1"/>
</dbReference>
<dbReference type="EMBL" id="CAXAMM010025224">
    <property type="protein sequence ID" value="CAK9056660.1"/>
    <property type="molecule type" value="Genomic_DNA"/>
</dbReference>